<evidence type="ECO:0000256" key="9">
    <source>
        <dbReference type="PIRSR" id="PIRSR602401-1"/>
    </source>
</evidence>
<organism evidence="12 13">
    <name type="scientific">Vanrija pseudolonga</name>
    <dbReference type="NCBI Taxonomy" id="143232"/>
    <lineage>
        <taxon>Eukaryota</taxon>
        <taxon>Fungi</taxon>
        <taxon>Dikarya</taxon>
        <taxon>Basidiomycota</taxon>
        <taxon>Agaricomycotina</taxon>
        <taxon>Tremellomycetes</taxon>
        <taxon>Trichosporonales</taxon>
        <taxon>Trichosporonaceae</taxon>
        <taxon>Vanrija</taxon>
    </lineage>
</organism>
<dbReference type="InterPro" id="IPR050364">
    <property type="entry name" value="Cytochrome_P450_fung"/>
</dbReference>
<dbReference type="PRINTS" id="PR00385">
    <property type="entry name" value="P450"/>
</dbReference>
<evidence type="ECO:0000256" key="1">
    <source>
        <dbReference type="ARBA" id="ARBA00001971"/>
    </source>
</evidence>
<dbReference type="InterPro" id="IPR036396">
    <property type="entry name" value="Cyt_P450_sf"/>
</dbReference>
<evidence type="ECO:0000256" key="7">
    <source>
        <dbReference type="ARBA" id="ARBA00023004"/>
    </source>
</evidence>
<dbReference type="RefSeq" id="XP_062625180.1">
    <property type="nucleotide sequence ID" value="XM_062769196.1"/>
</dbReference>
<evidence type="ECO:0000256" key="8">
    <source>
        <dbReference type="ARBA" id="ARBA00023033"/>
    </source>
</evidence>
<dbReference type="PROSITE" id="PS00086">
    <property type="entry name" value="CYTOCHROME_P450"/>
    <property type="match status" value="1"/>
</dbReference>
<dbReference type="EMBL" id="CP086715">
    <property type="protein sequence ID" value="WOO79148.1"/>
    <property type="molecule type" value="Genomic_DNA"/>
</dbReference>
<evidence type="ECO:0000256" key="10">
    <source>
        <dbReference type="RuleBase" id="RU000461"/>
    </source>
</evidence>
<evidence type="ECO:0000256" key="11">
    <source>
        <dbReference type="SAM" id="MobiDB-lite"/>
    </source>
</evidence>
<dbReference type="InterPro" id="IPR001128">
    <property type="entry name" value="Cyt_P450"/>
</dbReference>
<accession>A0AAF0Y901</accession>
<keyword evidence="4 9" id="KW-0349">Heme</keyword>
<keyword evidence="5 9" id="KW-0479">Metal-binding</keyword>
<protein>
    <submittedName>
        <fullName evidence="12">Phenylacetate 2-hydroxylase</fullName>
    </submittedName>
</protein>
<dbReference type="GO" id="GO:0005506">
    <property type="term" value="F:iron ion binding"/>
    <property type="evidence" value="ECO:0007669"/>
    <property type="project" value="InterPro"/>
</dbReference>
<evidence type="ECO:0000256" key="4">
    <source>
        <dbReference type="ARBA" id="ARBA00022617"/>
    </source>
</evidence>
<evidence type="ECO:0000256" key="6">
    <source>
        <dbReference type="ARBA" id="ARBA00023002"/>
    </source>
</evidence>
<name>A0AAF0Y901_9TREE</name>
<dbReference type="InterPro" id="IPR017972">
    <property type="entry name" value="Cyt_P450_CS"/>
</dbReference>
<dbReference type="GO" id="GO:0020037">
    <property type="term" value="F:heme binding"/>
    <property type="evidence" value="ECO:0007669"/>
    <property type="project" value="InterPro"/>
</dbReference>
<dbReference type="Proteomes" id="UP000827549">
    <property type="component" value="Chromosome 2"/>
</dbReference>
<evidence type="ECO:0000256" key="2">
    <source>
        <dbReference type="ARBA" id="ARBA00005179"/>
    </source>
</evidence>
<evidence type="ECO:0000256" key="3">
    <source>
        <dbReference type="ARBA" id="ARBA00010617"/>
    </source>
</evidence>
<proteinExistence type="inferred from homology"/>
<reference evidence="12" key="1">
    <citation type="submission" date="2023-10" db="EMBL/GenBank/DDBJ databases">
        <authorList>
            <person name="Noh H."/>
        </authorList>
    </citation>
    <scope>NUCLEOTIDE SEQUENCE</scope>
    <source>
        <strain evidence="12">DUCC4014</strain>
    </source>
</reference>
<dbReference type="Gene3D" id="1.10.630.10">
    <property type="entry name" value="Cytochrome P450"/>
    <property type="match status" value="1"/>
</dbReference>
<feature type="compositionally biased region" description="Basic residues" evidence="11">
    <location>
        <begin position="1"/>
        <end position="19"/>
    </location>
</feature>
<dbReference type="GO" id="GO:0016705">
    <property type="term" value="F:oxidoreductase activity, acting on paired donors, with incorporation or reduction of molecular oxygen"/>
    <property type="evidence" value="ECO:0007669"/>
    <property type="project" value="InterPro"/>
</dbReference>
<dbReference type="InterPro" id="IPR002401">
    <property type="entry name" value="Cyt_P450_E_grp-I"/>
</dbReference>
<dbReference type="SUPFAM" id="SSF48264">
    <property type="entry name" value="Cytochrome P450"/>
    <property type="match status" value="1"/>
</dbReference>
<comment type="similarity">
    <text evidence="3 10">Belongs to the cytochrome P450 family.</text>
</comment>
<feature type="region of interest" description="Disordered" evidence="11">
    <location>
        <begin position="1"/>
        <end position="28"/>
    </location>
</feature>
<dbReference type="GO" id="GO:0004497">
    <property type="term" value="F:monooxygenase activity"/>
    <property type="evidence" value="ECO:0007669"/>
    <property type="project" value="UniProtKB-KW"/>
</dbReference>
<comment type="pathway">
    <text evidence="2">Secondary metabolite biosynthesis.</text>
</comment>
<dbReference type="PANTHER" id="PTHR46300">
    <property type="entry name" value="P450, PUTATIVE (EUROFUNG)-RELATED-RELATED"/>
    <property type="match status" value="1"/>
</dbReference>
<dbReference type="PANTHER" id="PTHR46300:SF9">
    <property type="entry name" value="P450, PUTATIVE-RELATED"/>
    <property type="match status" value="1"/>
</dbReference>
<keyword evidence="7 9" id="KW-0408">Iron</keyword>
<keyword evidence="13" id="KW-1185">Reference proteome</keyword>
<comment type="cofactor">
    <cofactor evidence="1 9">
        <name>heme</name>
        <dbReference type="ChEBI" id="CHEBI:30413"/>
    </cofactor>
</comment>
<dbReference type="Pfam" id="PF00067">
    <property type="entry name" value="p450"/>
    <property type="match status" value="1"/>
</dbReference>
<keyword evidence="6 10" id="KW-0560">Oxidoreductase</keyword>
<gene>
    <name evidence="12" type="primary">phacA_0</name>
    <name evidence="12" type="ORF">LOC62_02G002683</name>
</gene>
<dbReference type="PRINTS" id="PR00463">
    <property type="entry name" value="EP450I"/>
</dbReference>
<dbReference type="GeneID" id="87805930"/>
<evidence type="ECO:0000313" key="12">
    <source>
        <dbReference type="EMBL" id="WOO79148.1"/>
    </source>
</evidence>
<dbReference type="AlphaFoldDB" id="A0AAF0Y901"/>
<keyword evidence="8 10" id="KW-0503">Monooxygenase</keyword>
<sequence length="558" mass="61710">MGTHQRRSSSRQRGPHPRYHPPADMASSQHHSLPLGVVDIASTPVQLALAAVLLSLLVYHYTTYARGKVPLPGPSPWPVLGNLPQLGRHAALTLTSWSRTYGAVFKIHMGEREVVVINTAAAAKELLSDKGGNFISRPTFHNFHNVLATSAGLTIGTSPWDESCKRRRKAAATALNKLNVERYTPIVDREVLALIEDLYVHGQGGKVAIAPHDYMSRFALNTSLSVNYGCRLDEISDGLLHEIIEVEAAVSDVRSTVASWANYVPLLRLLQSLKPDTSAGSLADLRARRDAYMGKLLDDLRARIAEGTDTPCITGSILKDPEARLTPRELSSICLSMVAAGLDTLGNTMIWGVGKLAKTPDVWDKAYAAIEAQYADVPDTHAEDVGYITALYRETLRWFSVLKLSLPRETFGDVEYNGVTIPSGTTVFLNAWAVHHDVERYGDVDTFRPERFLDEKEDGGHATHYSFGVGRRMCAGSHLANKEMYAAFTKLVYFFKLEVDDADDYDIDPVNATHNPYGLASVPNRFKVRFVPRDPDTIEHWIAEEKSKAELRLASIIH</sequence>
<feature type="binding site" description="axial binding residue" evidence="9">
    <location>
        <position position="474"/>
    </location>
    <ligand>
        <name>heme</name>
        <dbReference type="ChEBI" id="CHEBI:30413"/>
    </ligand>
    <ligandPart>
        <name>Fe</name>
        <dbReference type="ChEBI" id="CHEBI:18248"/>
    </ligandPart>
</feature>
<evidence type="ECO:0000256" key="5">
    <source>
        <dbReference type="ARBA" id="ARBA00022723"/>
    </source>
</evidence>
<evidence type="ECO:0000313" key="13">
    <source>
        <dbReference type="Proteomes" id="UP000827549"/>
    </source>
</evidence>